<name>A0A1P8WQW2_9PLAN</name>
<protein>
    <submittedName>
        <fullName evidence="3">Type I secretion outer membrane protein, TolC family</fullName>
    </submittedName>
</protein>
<proteinExistence type="inferred from homology"/>
<dbReference type="InterPro" id="IPR003423">
    <property type="entry name" value="OMP_efflux"/>
</dbReference>
<dbReference type="Pfam" id="PF02321">
    <property type="entry name" value="OEP"/>
    <property type="match status" value="2"/>
</dbReference>
<dbReference type="SUPFAM" id="SSF56954">
    <property type="entry name" value="Outer membrane efflux proteins (OEP)"/>
    <property type="match status" value="1"/>
</dbReference>
<reference evidence="3 4" key="1">
    <citation type="journal article" date="2016" name="Front. Microbiol.">
        <title>Fuerstia marisgermanicae gen. nov., sp. nov., an Unusual Member of the Phylum Planctomycetes from the German Wadden Sea.</title>
        <authorList>
            <person name="Kohn T."/>
            <person name="Heuer A."/>
            <person name="Jogler M."/>
            <person name="Vollmers J."/>
            <person name="Boedeker C."/>
            <person name="Bunk B."/>
            <person name="Rast P."/>
            <person name="Borchert D."/>
            <person name="Glockner I."/>
            <person name="Freese H.M."/>
            <person name="Klenk H.P."/>
            <person name="Overmann J."/>
            <person name="Kaster A.K."/>
            <person name="Rohde M."/>
            <person name="Wiegand S."/>
            <person name="Jogler C."/>
        </authorList>
    </citation>
    <scope>NUCLEOTIDE SEQUENCE [LARGE SCALE GENOMIC DNA]</scope>
    <source>
        <strain evidence="3 4">NH11</strain>
    </source>
</reference>
<accession>A0A1P8WQW2</accession>
<dbReference type="PANTHER" id="PTHR30203">
    <property type="entry name" value="OUTER MEMBRANE CATION EFFLUX PROTEIN"/>
    <property type="match status" value="1"/>
</dbReference>
<dbReference type="AlphaFoldDB" id="A0A1P8WQW2"/>
<dbReference type="KEGG" id="fmr:Fuma_06116"/>
<keyword evidence="4" id="KW-1185">Reference proteome</keyword>
<dbReference type="STRING" id="1891926.Fuma_06116"/>
<dbReference type="InterPro" id="IPR010131">
    <property type="entry name" value="MdtP/NodT-like"/>
</dbReference>
<dbReference type="EMBL" id="CP017641">
    <property type="protein sequence ID" value="APZ96447.1"/>
    <property type="molecule type" value="Genomic_DNA"/>
</dbReference>
<evidence type="ECO:0000313" key="4">
    <source>
        <dbReference type="Proteomes" id="UP000187735"/>
    </source>
</evidence>
<dbReference type="Proteomes" id="UP000187735">
    <property type="component" value="Chromosome"/>
</dbReference>
<dbReference type="Gene3D" id="1.20.1600.10">
    <property type="entry name" value="Outer membrane efflux proteins (OEP)"/>
    <property type="match status" value="1"/>
</dbReference>
<dbReference type="PANTHER" id="PTHR30203:SF24">
    <property type="entry name" value="BLR4935 PROTEIN"/>
    <property type="match status" value="1"/>
</dbReference>
<gene>
    <name evidence="3" type="ORF">Fuma_06116</name>
</gene>
<sequence length="508" mass="56210">MSGMEPSNKSYGDRSPRKWHAAAAGVRQLLLVLMLAGCATSRTNESVQLHHEAERPVAEVESQGVPIALASHQTEEQSEPADAEVTVADDSKPDTAGGEAPIGIPLPVSTLFAIESLPQLESYAVNQNPKLRRLAQQFEAARAKVGYVDGLPDPKLGANFFVSPIETAAGSQRANLTVSQMLPWLERLDAQKQQACFEAMAAQQMVAAERLRMIADLRELWFRIYVLDRQLEISETNQLLIKDLIEVANARVATGKAAQGDVLAGTLEYSRIEEQLVSMRQQRESTVAQLNRVIGRAADIAVTVPETLDVTLPEWDHDQLRRLSAQYQPMIQSARITTQATRWGIEVARLQRRPEFLVSASWFEIDSNRPQPSIVDVGQDAWSLGASVSIPLWERKYDAIENEARWEHAAAHAGVDELQQQFDSRILDLWQQAVAANETAELYQDTILPQAKDTLAADQQSYATGTVEFDRVIKDVRNLLTLQAGYHRAVGQLATALARIEQAVGTRP</sequence>
<evidence type="ECO:0000313" key="3">
    <source>
        <dbReference type="EMBL" id="APZ96447.1"/>
    </source>
</evidence>
<dbReference type="GO" id="GO:0015562">
    <property type="term" value="F:efflux transmembrane transporter activity"/>
    <property type="evidence" value="ECO:0007669"/>
    <property type="project" value="InterPro"/>
</dbReference>
<evidence type="ECO:0000256" key="1">
    <source>
        <dbReference type="ARBA" id="ARBA00007613"/>
    </source>
</evidence>
<comment type="similarity">
    <text evidence="1">Belongs to the outer membrane factor (OMF) (TC 1.B.17) family.</text>
</comment>
<feature type="region of interest" description="Disordered" evidence="2">
    <location>
        <begin position="71"/>
        <end position="100"/>
    </location>
</feature>
<evidence type="ECO:0000256" key="2">
    <source>
        <dbReference type="SAM" id="MobiDB-lite"/>
    </source>
</evidence>
<organism evidence="3 4">
    <name type="scientific">Fuerstiella marisgermanici</name>
    <dbReference type="NCBI Taxonomy" id="1891926"/>
    <lineage>
        <taxon>Bacteria</taxon>
        <taxon>Pseudomonadati</taxon>
        <taxon>Planctomycetota</taxon>
        <taxon>Planctomycetia</taxon>
        <taxon>Planctomycetales</taxon>
        <taxon>Planctomycetaceae</taxon>
        <taxon>Fuerstiella</taxon>
    </lineage>
</organism>